<dbReference type="Pfam" id="PF17197">
    <property type="entry name" value="DUF5134"/>
    <property type="match status" value="1"/>
</dbReference>
<organism evidence="3 4">
    <name type="scientific">Gordonia hongkongensis</name>
    <dbReference type="NCBI Taxonomy" id="1701090"/>
    <lineage>
        <taxon>Bacteria</taxon>
        <taxon>Bacillati</taxon>
        <taxon>Actinomycetota</taxon>
        <taxon>Actinomycetes</taxon>
        <taxon>Mycobacteriales</taxon>
        <taxon>Gordoniaceae</taxon>
        <taxon>Gordonia</taxon>
    </lineage>
</organism>
<dbReference type="InterPro" id="IPR033458">
    <property type="entry name" value="DUF5134"/>
</dbReference>
<protein>
    <submittedName>
        <fullName evidence="3">DUF5134 domain-containing protein</fullName>
    </submittedName>
</protein>
<keyword evidence="2" id="KW-0812">Transmembrane</keyword>
<feature type="region of interest" description="Disordered" evidence="1">
    <location>
        <begin position="117"/>
        <end position="137"/>
    </location>
</feature>
<feature type="transmembrane region" description="Helical" evidence="2">
    <location>
        <begin position="148"/>
        <end position="169"/>
    </location>
</feature>
<feature type="transmembrane region" description="Helical" evidence="2">
    <location>
        <begin position="89"/>
        <end position="107"/>
    </location>
</feature>
<evidence type="ECO:0000256" key="2">
    <source>
        <dbReference type="SAM" id="Phobius"/>
    </source>
</evidence>
<reference evidence="3" key="1">
    <citation type="submission" date="2023-04" db="EMBL/GenBank/DDBJ databases">
        <title>Complete genome sequence of a phthalic acid esters degrading bacterial strain.</title>
        <authorList>
            <person name="Weng L."/>
            <person name="Jia Y."/>
            <person name="Ren L."/>
        </authorList>
    </citation>
    <scope>NUCLEOTIDE SEQUENCE</scope>
    <source>
        <strain evidence="3">RL-LY01</strain>
    </source>
</reference>
<dbReference type="EMBL" id="CP121270">
    <property type="protein sequence ID" value="WFP23054.1"/>
    <property type="molecule type" value="Genomic_DNA"/>
</dbReference>
<feature type="compositionally biased region" description="Low complexity" evidence="1">
    <location>
        <begin position="117"/>
        <end position="126"/>
    </location>
</feature>
<name>A0AAX3T1S4_9ACTN</name>
<sequence>MIDDLLLRWIVTAMFAIGAIDSIRTLAAHRSDLRLSVVHCLMLLMSLAMIVMAWPQGNQLPLLPLMLLFALATAIAVVFAVPKTTARRLYVSTAVMMASMVWMYAVMSRHNSTSAVPAATAPAHHGGPSGADAINEMTPLHGPSSDPMWMGSVTLLLVLGFLALTLYCAARSIQLPRTAAPAPPLSNAVATLRRPHLEFSWICHTLTAGGTGIMFAALL</sequence>
<proteinExistence type="predicted"/>
<evidence type="ECO:0000313" key="3">
    <source>
        <dbReference type="EMBL" id="WFP23054.1"/>
    </source>
</evidence>
<evidence type="ECO:0000313" key="4">
    <source>
        <dbReference type="Proteomes" id="UP001213504"/>
    </source>
</evidence>
<evidence type="ECO:0000256" key="1">
    <source>
        <dbReference type="SAM" id="MobiDB-lite"/>
    </source>
</evidence>
<accession>A0AAX3T1S4</accession>
<dbReference type="RefSeq" id="WP_055476902.1">
    <property type="nucleotide sequence ID" value="NZ_CBDRMI010000024.1"/>
</dbReference>
<feature type="transmembrane region" description="Helical" evidence="2">
    <location>
        <begin position="35"/>
        <end position="54"/>
    </location>
</feature>
<keyword evidence="2" id="KW-1133">Transmembrane helix</keyword>
<feature type="transmembrane region" description="Helical" evidence="2">
    <location>
        <begin position="60"/>
        <end position="82"/>
    </location>
</feature>
<dbReference type="AlphaFoldDB" id="A0AAX3T1S4"/>
<keyword evidence="2" id="KW-0472">Membrane</keyword>
<dbReference type="Proteomes" id="UP001213504">
    <property type="component" value="Chromosome"/>
</dbReference>
<gene>
    <name evidence="3" type="ORF">P9A14_12665</name>
</gene>
<feature type="transmembrane region" description="Helical" evidence="2">
    <location>
        <begin position="6"/>
        <end position="23"/>
    </location>
</feature>